<dbReference type="EMBL" id="AFBM01000031">
    <property type="protein sequence ID" value="EGF49712.1"/>
    <property type="molecule type" value="Genomic_DNA"/>
</dbReference>
<evidence type="ECO:0000313" key="3">
    <source>
        <dbReference type="EMBL" id="EGF49712.1"/>
    </source>
</evidence>
<proteinExistence type="predicted"/>
<dbReference type="Pfam" id="PF20200">
    <property type="entry name" value="DUF6562"/>
    <property type="match status" value="1"/>
</dbReference>
<evidence type="ECO:0000256" key="1">
    <source>
        <dbReference type="SAM" id="SignalP"/>
    </source>
</evidence>
<reference evidence="3 4" key="1">
    <citation type="submission" date="2011-02" db="EMBL/GenBank/DDBJ databases">
        <authorList>
            <person name="Weinstock G."/>
            <person name="Sodergren E."/>
            <person name="Clifton S."/>
            <person name="Fulton L."/>
            <person name="Fulton B."/>
            <person name="Courtney L."/>
            <person name="Fronick C."/>
            <person name="Harrison M."/>
            <person name="Strong C."/>
            <person name="Farmer C."/>
            <person name="Delahaunty K."/>
            <person name="Markovic C."/>
            <person name="Hall O."/>
            <person name="Minx P."/>
            <person name="Tomlinson C."/>
            <person name="Mitreva M."/>
            <person name="Hou S."/>
            <person name="Chen J."/>
            <person name="Wollam A."/>
            <person name="Pepin K.H."/>
            <person name="Johnson M."/>
            <person name="Bhonagiri V."/>
            <person name="Zhang X."/>
            <person name="Suruliraj S."/>
            <person name="Warren W."/>
            <person name="Chinwalla A."/>
            <person name="Mardis E.R."/>
            <person name="Wilson R.K."/>
        </authorList>
    </citation>
    <scope>NUCLEOTIDE SEQUENCE [LARGE SCALE GENOMIC DNA]</scope>
    <source>
        <strain evidence="3 4">YIT 12056</strain>
    </source>
</reference>
<keyword evidence="1" id="KW-0732">Signal</keyword>
<sequence length="579" mass="61778">MKKNFLFTAMAFVMGLIAASCSQDEIISSKDQTGGGTVSIAVNIPVNDPVTRVAPTIPDGYKLRCILQLVKSSDNSDITDGRYVQEVAAGSEKVTFTFNAPSDAYKCLFWADYVKGTVADVATDADNIYNTADLKAISYTANAGSEMFKGDVADAFYACSLEPVTGNGSLASITMKRPFTKITFKDGQSAYDEYTKIIIKDLPAPTGFNVMTGETAGHAGKDNYASISSSELTVENGKWFSVYLFAGLNQGSLGTGNDITFELKNDDGSASSGELKLNGTSITLTGNTVVEATVEPQKNGDTSIDVIFPDGMVDPNALAVGDFINKNGTWSKTYSDQAVAIVWKLVTDGGKSVNDAASNYTESANGTDMTSKTIAGYAFAIDCPSRAKLKGDDELPTLNGTKEATEIFGDDVYGITQSNSFLAQFTDYASPVLTALEAWKTENVLASTENVSTWYIPTAAQTRDIVGVVLNGENVQLQNKGAGEYPFPAQIAAIYTAWLAARGESKFQNSSGASYLLTSGSIIKDNTDQLAIISVQEDTQITVGEEQLIGNKIGYRTENIGQYTIRPVLTIFDGISKAQ</sequence>
<dbReference type="Proteomes" id="UP000010321">
    <property type="component" value="Unassembled WGS sequence"/>
</dbReference>
<protein>
    <submittedName>
        <fullName evidence="3">Conserved domain protein</fullName>
    </submittedName>
</protein>
<comment type="caution">
    <text evidence="3">The sequence shown here is derived from an EMBL/GenBank/DDBJ whole genome shotgun (WGS) entry which is preliminary data.</text>
</comment>
<name>A0ABP2KMQ8_9BACE</name>
<organism evidence="3 4">
    <name type="scientific">Bacteroides clarus YIT 12056</name>
    <dbReference type="NCBI Taxonomy" id="762984"/>
    <lineage>
        <taxon>Bacteria</taxon>
        <taxon>Pseudomonadati</taxon>
        <taxon>Bacteroidota</taxon>
        <taxon>Bacteroidia</taxon>
        <taxon>Bacteroidales</taxon>
        <taxon>Bacteroidaceae</taxon>
        <taxon>Bacteroides</taxon>
    </lineage>
</organism>
<dbReference type="RefSeq" id="WP_009123144.1">
    <property type="nucleotide sequence ID" value="NZ_CAXSRN010000005.1"/>
</dbReference>
<accession>A0ABP2KMQ8</accession>
<evidence type="ECO:0000259" key="2">
    <source>
        <dbReference type="Pfam" id="PF20200"/>
    </source>
</evidence>
<feature type="chain" id="PRO_5045436632" evidence="1">
    <location>
        <begin position="19"/>
        <end position="579"/>
    </location>
</feature>
<keyword evidence="4" id="KW-1185">Reference proteome</keyword>
<dbReference type="InterPro" id="IPR046692">
    <property type="entry name" value="DUF6562"/>
</dbReference>
<feature type="signal peptide" evidence="1">
    <location>
        <begin position="1"/>
        <end position="18"/>
    </location>
</feature>
<evidence type="ECO:0000313" key="4">
    <source>
        <dbReference type="Proteomes" id="UP000010321"/>
    </source>
</evidence>
<dbReference type="PROSITE" id="PS51257">
    <property type="entry name" value="PROKAR_LIPOPROTEIN"/>
    <property type="match status" value="1"/>
</dbReference>
<gene>
    <name evidence="3" type="ORF">HMPREF9445_03084</name>
</gene>
<feature type="domain" description="DUF6562" evidence="2">
    <location>
        <begin position="56"/>
        <end position="184"/>
    </location>
</feature>